<dbReference type="Pfam" id="PF07727">
    <property type="entry name" value="RVT_2"/>
    <property type="match status" value="1"/>
</dbReference>
<keyword evidence="1" id="KW-0547">Nucleotide-binding</keyword>
<proteinExistence type="predicted"/>
<feature type="compositionally biased region" description="Acidic residues" evidence="3">
    <location>
        <begin position="497"/>
        <end position="507"/>
    </location>
</feature>
<sequence length="2706" mass="303559">MQGAWFDCRVVAVDPDTGALRLDVKPDYWMPAEEQEEASRFGSQEDDSYCIDADMVDDGNPAVPIIRSPQSFPIPKSATVTAMAKLRGRLSRHGSWILVSALLCAAAFVTPRCQPRRQVAKERSLIARPAAVLEASGVRGTHDELRTLFKIEELKIDQGRKVAVVGANGCGKSTLLSVLAGKNSPKEGEVVLRSGAHVTVVEQSPKFDSKKTVQDTIFEKANSPQAQAARDFRVATALGDEEKLAKALEKMDAMPEAWTWDEQVTRVAEELGLGPLLDRQVDLPSTDLLILDEPTNHLSAEGCEFLQDTLTSARDVSLILVHHQFFFSLVYQAPEEDFSRLRCAWDGEPSTWMDFARRVRLAFERTARRKRHLLGPEVVSQLSGRAWTITQDIEHARLVRRDGVIYLLTFLREHLGRLPIPDIGLRLEALLLRTRRQQGQSMATWSSSLRQQYRLLQIALVRVRGSENPRSKDGKPAGLLSEPSSSSSPRRRASGTMEEEPQAEEQPTEQRDETETVGPGADDEEEELADASSPSWRRKRRDRRDSDSDSSLKAVEDLQLWEQQEESLPEVLPPEVLGWLLLRRSNLSQQERLSVQAAARNSLKVDDIERALRSMEDELSMDPHRAAARRDPRRRTYWMEEDGQWSLLLGDPEDLDEIAESGSTMFVGDRLPSQVYQDPSAIAWYQGQDDWNASADDSSWWGESSWDEASWWSDPLELDALSMEEQKEVDEAFAVAEQKARTFVQARQAVKARNLSRGFYSYNPGSKSGSFKGKGKGKGKSKGHGKNRPHAPPMPTTFAASSEDPQGFLGAAVGDPSYTGCFICGDKSHDFRSCPKRSTARAGKGSRGGHVHFVDAQVFHVAEACIRNDCKEIMAIEAIDVTPASSGIFQTTAEDPRIVPDNELAGYAVIDSGATETVASLPALEALMSLRSRLKGYAEPVVVTDIPAKRFKFGNGEHAYSSSFILLPQTVGEQAVQLGVFTMDVTGVPLLLGIKSLRRLKAVLDFDRCVAVFAAVDAGLAIHLKRSRSGHMLIDLKGDWLAEGTRLDNLPQQISNLCFAEENLVEDQMRGILGARELHAMELTSQLSYTPRAGAHAMYRKSAPLASDVTEAHKDIPEDAAAEDFPANRDISLAAAEVSARNQLEKIQALRKGAAPKAKSKAVVPKEKPKEPEASTSSSPLSPGTILIEDTPVPEHPGRKATRTNEILAENLEYAEIESMAQLLIREEKYDYASAEKFLMCLHPRTRTPSRAAMKGCGTSSYSVTFGLYAHGNMSGVTRATRLYPVMCQYLNGCLKQWRPDSSIRWTSISLSLNTQAQLHIDAHNQDESQNMTCTLGPFDKGELWLEAVEGEIDPPGKVVWESRQTGTRVPGHLYSTWRRPLLFSPKRYHRTRAWKGDRIALTAFTARSLRGLDPDDRAALRKVGFPVPGNPRPILAETSLKVEENDLQSEIEVKLSEEDYEAICTPLKNALDGLDEIFVSYPSVTCRDVLHVCDPWIQAEQLEPAMICSGLATTYAGFKENCDLGTHAGFLQAQEIAQEAQYRWLVVHVPRGPQELFPSDQGGDPRPAHRARRYLKLVRHLLLLSQKALQLGTQVLWIMQPASQVLFLSEVRHFWKELQKLMDSVRQLHRRFGHPSNRLLIKNLQARGADQKVIAAVSQLRCDECLEGRIKLPSPSVNLERCDRLWACLQVDGFDFKYNDRYHHFVLMVDEASGYAVVREAYSTPEDTGRNLTTQELMDILEEAWYQYFGFPEQLKMDLEGAHRGHPSTPWSSQQVRLEAEKAFLDSRHREAATRAKNMRVRSVTQFLPGDLVFYRRYRHPADLSANQAVDHPRMKIARWFGPARVLACETKVDGAQRRPSAYVWAVSGGRIKKFHMNQLRHASESERLVAEATSIASLPWTFTSLQKLMGKGTYDDESQPPWRPWSSRRKLKRPREPRNLPPEHREEVEPEHVREARSDEEMVPHVPSAERKRDRSQDEGGSEPDDLDIDRLLHDVEYLPPREPPALPPELPRDFRQQRMANEREERPWHVQHGDAHLVNENPREPHKPLIRGEDTLLSVVIDVPPDPQSWKKILRNPGKFLAKSVQKGVEVSYHKLNETQRRAMDEAKMAEVQAWVASKVAKAAEAKVSMDEALRMRWVYTFKAVTDDPSKIKAKARIVVLGFSDPALLERETSSPALTRTSKMLLLNLAVARRWRIMAGDVRTAFLQAKSQDRVHPLYARPLPELAEAFGLPFGQMIELLGSAYGLTSAPREWYMDLSATLRNLGAEVCVTDPCLWRVIAENGDVVGVLGIHVDDILMAGNEQEKQWVEFLHRLHGSYQWAPWETDQFTHCGLGLQQLYDDSVMISHEEYCSNISQIDARAKGDDEPLREDELSQLRAVHGAIQWRVTQSAPHHAAKLSYLQSFLATKDHKAIELTNKLVREVHSSRHLSVGVHQLDFPAEKLVMIGWSDAAVANRPDGSSTGGHIFGLMRPSDVERGCGKVNIVGWKSGRLQRVARSSLAAETQALADLEQELMFARLTWAELIGERVKLEQTLPAIRKVPAVLITDARALFDALEKGSIASSGYSMKDKYTALEMQALSQHVQEQGSILQLVDSDHQLADGLTKLQKQVHLRPVLSHDRYFLDRVCDEIFEIDGNGETFSHPGSWELFLKRRAERYQARASEVQDAKAECRAVSAWGPLFQGLVLLLVDNGKELFFDLLS</sequence>
<dbReference type="Pfam" id="PF00005">
    <property type="entry name" value="ABC_tran"/>
    <property type="match status" value="1"/>
</dbReference>
<dbReference type="PANTHER" id="PTHR42855:SF1">
    <property type="entry name" value="ABC TRANSPORTER DOMAIN-CONTAINING PROTEIN"/>
    <property type="match status" value="1"/>
</dbReference>
<dbReference type="SMART" id="SM00382">
    <property type="entry name" value="AAA"/>
    <property type="match status" value="1"/>
</dbReference>
<protein>
    <submittedName>
        <fullName evidence="6">Putative ABC transporter ATP-binding protein YfmR</fullName>
    </submittedName>
</protein>
<dbReference type="PROSITE" id="PS50893">
    <property type="entry name" value="ABC_TRANSPORTER_2"/>
    <property type="match status" value="1"/>
</dbReference>
<evidence type="ECO:0000259" key="4">
    <source>
        <dbReference type="PROSITE" id="PS50893"/>
    </source>
</evidence>
<dbReference type="EMBL" id="LSRX01000617">
    <property type="protein sequence ID" value="OLP92553.1"/>
    <property type="molecule type" value="Genomic_DNA"/>
</dbReference>
<evidence type="ECO:0000313" key="7">
    <source>
        <dbReference type="Proteomes" id="UP000186817"/>
    </source>
</evidence>
<feature type="compositionally biased region" description="Basic and acidic residues" evidence="3">
    <location>
        <begin position="1164"/>
        <end position="1173"/>
    </location>
</feature>
<evidence type="ECO:0000256" key="3">
    <source>
        <dbReference type="SAM" id="MobiDB-lite"/>
    </source>
</evidence>
<dbReference type="PROSITE" id="PS51471">
    <property type="entry name" value="FE2OG_OXY"/>
    <property type="match status" value="1"/>
</dbReference>
<feature type="domain" description="ABC transporter" evidence="4">
    <location>
        <begin position="133"/>
        <end position="365"/>
    </location>
</feature>
<dbReference type="SUPFAM" id="SSF52540">
    <property type="entry name" value="P-loop containing nucleoside triphosphate hydrolases"/>
    <property type="match status" value="1"/>
</dbReference>
<dbReference type="InterPro" id="IPR003593">
    <property type="entry name" value="AAA+_ATPase"/>
</dbReference>
<keyword evidence="7" id="KW-1185">Reference proteome</keyword>
<dbReference type="InterPro" id="IPR013103">
    <property type="entry name" value="RVT_2"/>
</dbReference>
<dbReference type="GO" id="GO:0005524">
    <property type="term" value="F:ATP binding"/>
    <property type="evidence" value="ECO:0007669"/>
    <property type="project" value="UniProtKB-KW"/>
</dbReference>
<comment type="caution">
    <text evidence="6">The sequence shown here is derived from an EMBL/GenBank/DDBJ whole genome shotgun (WGS) entry which is preliminary data.</text>
</comment>
<dbReference type="InterPro" id="IPR005123">
    <property type="entry name" value="Oxoglu/Fe-dep_dioxygenase_dom"/>
</dbReference>
<feature type="region of interest" description="Disordered" evidence="3">
    <location>
        <begin position="1150"/>
        <end position="1201"/>
    </location>
</feature>
<accession>A0A1Q9DBD8</accession>
<feature type="compositionally biased region" description="Basic and acidic residues" evidence="3">
    <location>
        <begin position="1936"/>
        <end position="1980"/>
    </location>
</feature>
<dbReference type="Proteomes" id="UP000186817">
    <property type="component" value="Unassembled WGS sequence"/>
</dbReference>
<dbReference type="GO" id="GO:0016887">
    <property type="term" value="F:ATP hydrolysis activity"/>
    <property type="evidence" value="ECO:0007669"/>
    <property type="project" value="InterPro"/>
</dbReference>
<dbReference type="PANTHER" id="PTHR42855">
    <property type="entry name" value="ABC TRANSPORTER ATP-BINDING SUBUNIT"/>
    <property type="match status" value="1"/>
</dbReference>
<evidence type="ECO:0000259" key="5">
    <source>
        <dbReference type="PROSITE" id="PS51471"/>
    </source>
</evidence>
<name>A0A1Q9DBD8_SYMMI</name>
<evidence type="ECO:0000256" key="1">
    <source>
        <dbReference type="ARBA" id="ARBA00022741"/>
    </source>
</evidence>
<feature type="compositionally biased region" description="Low complexity" evidence="3">
    <location>
        <begin position="476"/>
        <end position="488"/>
    </location>
</feature>
<feature type="region of interest" description="Disordered" evidence="3">
    <location>
        <begin position="766"/>
        <end position="803"/>
    </location>
</feature>
<dbReference type="InterPro" id="IPR051309">
    <property type="entry name" value="ABCF_ATPase"/>
</dbReference>
<dbReference type="OrthoDB" id="424186at2759"/>
<feature type="compositionally biased region" description="Basic and acidic residues" evidence="3">
    <location>
        <begin position="466"/>
        <end position="475"/>
    </location>
</feature>
<evidence type="ECO:0000313" key="6">
    <source>
        <dbReference type="EMBL" id="OLP92553.1"/>
    </source>
</evidence>
<reference evidence="6 7" key="1">
    <citation type="submission" date="2016-02" db="EMBL/GenBank/DDBJ databases">
        <title>Genome analysis of coral dinoflagellate symbionts highlights evolutionary adaptations to a symbiotic lifestyle.</title>
        <authorList>
            <person name="Aranda M."/>
            <person name="Li Y."/>
            <person name="Liew Y.J."/>
            <person name="Baumgarten S."/>
            <person name="Simakov O."/>
            <person name="Wilson M."/>
            <person name="Piel J."/>
            <person name="Ashoor H."/>
            <person name="Bougouffa S."/>
            <person name="Bajic V.B."/>
            <person name="Ryu T."/>
            <person name="Ravasi T."/>
            <person name="Bayer T."/>
            <person name="Micklem G."/>
            <person name="Kim H."/>
            <person name="Bhak J."/>
            <person name="Lajeunesse T.C."/>
            <person name="Voolstra C.R."/>
        </authorList>
    </citation>
    <scope>NUCLEOTIDE SEQUENCE [LARGE SCALE GENOMIC DNA]</scope>
    <source>
        <strain evidence="6 7">CCMP2467</strain>
    </source>
</reference>
<feature type="region of interest" description="Disordered" evidence="3">
    <location>
        <begin position="466"/>
        <end position="553"/>
    </location>
</feature>
<gene>
    <name evidence="6" type="primary">yfmR</name>
    <name evidence="6" type="ORF">AK812_SmicGene25618</name>
</gene>
<dbReference type="InterPro" id="IPR003439">
    <property type="entry name" value="ABC_transporter-like_ATP-bd"/>
</dbReference>
<feature type="compositionally biased region" description="Basic residues" evidence="3">
    <location>
        <begin position="773"/>
        <end position="789"/>
    </location>
</feature>
<keyword evidence="2 6" id="KW-0067">ATP-binding</keyword>
<evidence type="ECO:0000256" key="2">
    <source>
        <dbReference type="ARBA" id="ARBA00022840"/>
    </source>
</evidence>
<feature type="region of interest" description="Disordered" evidence="3">
    <location>
        <begin position="1913"/>
        <end position="1992"/>
    </location>
</feature>
<organism evidence="6 7">
    <name type="scientific">Symbiodinium microadriaticum</name>
    <name type="common">Dinoflagellate</name>
    <name type="synonym">Zooxanthella microadriatica</name>
    <dbReference type="NCBI Taxonomy" id="2951"/>
    <lineage>
        <taxon>Eukaryota</taxon>
        <taxon>Sar</taxon>
        <taxon>Alveolata</taxon>
        <taxon>Dinophyceae</taxon>
        <taxon>Suessiales</taxon>
        <taxon>Symbiodiniaceae</taxon>
        <taxon>Symbiodinium</taxon>
    </lineage>
</organism>
<dbReference type="Gene3D" id="3.40.50.300">
    <property type="entry name" value="P-loop containing nucleotide triphosphate hydrolases"/>
    <property type="match status" value="1"/>
</dbReference>
<feature type="domain" description="Fe2OG dioxygenase" evidence="5">
    <location>
        <begin position="1290"/>
        <end position="1409"/>
    </location>
</feature>
<dbReference type="InterPro" id="IPR027417">
    <property type="entry name" value="P-loop_NTPase"/>
</dbReference>